<gene>
    <name evidence="6" type="ORF">B0T11DRAFT_275978</name>
</gene>
<dbReference type="InterPro" id="IPR001138">
    <property type="entry name" value="Zn2Cys6_DnaBD"/>
</dbReference>
<dbReference type="InterPro" id="IPR050613">
    <property type="entry name" value="Sec_Metabolite_Reg"/>
</dbReference>
<dbReference type="SUPFAM" id="SSF57701">
    <property type="entry name" value="Zn2/Cys6 DNA-binding domain"/>
    <property type="match status" value="1"/>
</dbReference>
<evidence type="ECO:0000259" key="5">
    <source>
        <dbReference type="PROSITE" id="PS50048"/>
    </source>
</evidence>
<dbReference type="PANTHER" id="PTHR31001:SF50">
    <property type="entry name" value="ZN(II)2CYS6 TRANSCRIPTION FACTOR (EUROFUNG)"/>
    <property type="match status" value="1"/>
</dbReference>
<comment type="caution">
    <text evidence="6">The sequence shown here is derived from an EMBL/GenBank/DDBJ whole genome shotgun (WGS) entry which is preliminary data.</text>
</comment>
<evidence type="ECO:0000313" key="7">
    <source>
        <dbReference type="Proteomes" id="UP000813385"/>
    </source>
</evidence>
<keyword evidence="2" id="KW-0479">Metal-binding</keyword>
<comment type="subcellular location">
    <subcellularLocation>
        <location evidence="1">Nucleus</location>
    </subcellularLocation>
</comment>
<protein>
    <recommendedName>
        <fullName evidence="5">Zn(2)-C6 fungal-type domain-containing protein</fullName>
    </recommendedName>
</protein>
<feature type="region of interest" description="Disordered" evidence="4">
    <location>
        <begin position="435"/>
        <end position="463"/>
    </location>
</feature>
<dbReference type="GO" id="GO:0006351">
    <property type="term" value="P:DNA-templated transcription"/>
    <property type="evidence" value="ECO:0007669"/>
    <property type="project" value="InterPro"/>
</dbReference>
<dbReference type="EMBL" id="JAGPXD010000002">
    <property type="protein sequence ID" value="KAH7367783.1"/>
    <property type="molecule type" value="Genomic_DNA"/>
</dbReference>
<dbReference type="AlphaFoldDB" id="A0A8K0X5F5"/>
<keyword evidence="7" id="KW-1185">Reference proteome</keyword>
<dbReference type="GO" id="GO:0000981">
    <property type="term" value="F:DNA-binding transcription factor activity, RNA polymerase II-specific"/>
    <property type="evidence" value="ECO:0007669"/>
    <property type="project" value="InterPro"/>
</dbReference>
<name>A0A8K0X5F5_9PEZI</name>
<dbReference type="PROSITE" id="PS50048">
    <property type="entry name" value="ZN2_CY6_FUNGAL_2"/>
    <property type="match status" value="1"/>
</dbReference>
<keyword evidence="3" id="KW-0539">Nucleus</keyword>
<feature type="domain" description="Zn(2)-C6 fungal-type" evidence="5">
    <location>
        <begin position="17"/>
        <end position="46"/>
    </location>
</feature>
<evidence type="ECO:0000313" key="6">
    <source>
        <dbReference type="EMBL" id="KAH7367783.1"/>
    </source>
</evidence>
<reference evidence="6" key="1">
    <citation type="journal article" date="2021" name="Nat. Commun.">
        <title>Genetic determinants of endophytism in the Arabidopsis root mycobiome.</title>
        <authorList>
            <person name="Mesny F."/>
            <person name="Miyauchi S."/>
            <person name="Thiergart T."/>
            <person name="Pickel B."/>
            <person name="Atanasova L."/>
            <person name="Karlsson M."/>
            <person name="Huettel B."/>
            <person name="Barry K.W."/>
            <person name="Haridas S."/>
            <person name="Chen C."/>
            <person name="Bauer D."/>
            <person name="Andreopoulos W."/>
            <person name="Pangilinan J."/>
            <person name="LaButti K."/>
            <person name="Riley R."/>
            <person name="Lipzen A."/>
            <person name="Clum A."/>
            <person name="Drula E."/>
            <person name="Henrissat B."/>
            <person name="Kohler A."/>
            <person name="Grigoriev I.V."/>
            <person name="Martin F.M."/>
            <person name="Hacquard S."/>
        </authorList>
    </citation>
    <scope>NUCLEOTIDE SEQUENCE</scope>
    <source>
        <strain evidence="6">MPI-CAGE-AT-0016</strain>
    </source>
</reference>
<feature type="compositionally biased region" description="Polar residues" evidence="4">
    <location>
        <begin position="438"/>
        <end position="451"/>
    </location>
</feature>
<evidence type="ECO:0000256" key="2">
    <source>
        <dbReference type="ARBA" id="ARBA00022723"/>
    </source>
</evidence>
<evidence type="ECO:0000256" key="4">
    <source>
        <dbReference type="SAM" id="MobiDB-lite"/>
    </source>
</evidence>
<organism evidence="6 7">
    <name type="scientific">Plectosphaerella cucumerina</name>
    <dbReference type="NCBI Taxonomy" id="40658"/>
    <lineage>
        <taxon>Eukaryota</taxon>
        <taxon>Fungi</taxon>
        <taxon>Dikarya</taxon>
        <taxon>Ascomycota</taxon>
        <taxon>Pezizomycotina</taxon>
        <taxon>Sordariomycetes</taxon>
        <taxon>Hypocreomycetidae</taxon>
        <taxon>Glomerellales</taxon>
        <taxon>Plectosphaerellaceae</taxon>
        <taxon>Plectosphaerella</taxon>
    </lineage>
</organism>
<accession>A0A8K0X5F5</accession>
<dbReference type="Pfam" id="PF00172">
    <property type="entry name" value="Zn_clus"/>
    <property type="match status" value="1"/>
</dbReference>
<dbReference type="PANTHER" id="PTHR31001">
    <property type="entry name" value="UNCHARACTERIZED TRANSCRIPTIONAL REGULATORY PROTEIN"/>
    <property type="match status" value="1"/>
</dbReference>
<dbReference type="GO" id="GO:0005634">
    <property type="term" value="C:nucleus"/>
    <property type="evidence" value="ECO:0007669"/>
    <property type="project" value="UniProtKB-SubCell"/>
</dbReference>
<dbReference type="GO" id="GO:0008270">
    <property type="term" value="F:zinc ion binding"/>
    <property type="evidence" value="ECO:0007669"/>
    <property type="project" value="InterPro"/>
</dbReference>
<dbReference type="Pfam" id="PF04082">
    <property type="entry name" value="Fungal_trans"/>
    <property type="match status" value="1"/>
</dbReference>
<dbReference type="SMART" id="SM00066">
    <property type="entry name" value="GAL4"/>
    <property type="match status" value="1"/>
</dbReference>
<proteinExistence type="predicted"/>
<dbReference type="Proteomes" id="UP000813385">
    <property type="component" value="Unassembled WGS sequence"/>
</dbReference>
<dbReference type="CDD" id="cd12148">
    <property type="entry name" value="fungal_TF_MHR"/>
    <property type="match status" value="1"/>
</dbReference>
<evidence type="ECO:0000256" key="1">
    <source>
        <dbReference type="ARBA" id="ARBA00004123"/>
    </source>
</evidence>
<dbReference type="GO" id="GO:0003677">
    <property type="term" value="F:DNA binding"/>
    <property type="evidence" value="ECO:0007669"/>
    <property type="project" value="InterPro"/>
</dbReference>
<dbReference type="InterPro" id="IPR007219">
    <property type="entry name" value="XnlR_reg_dom"/>
</dbReference>
<evidence type="ECO:0000256" key="3">
    <source>
        <dbReference type="ARBA" id="ARBA00023242"/>
    </source>
</evidence>
<dbReference type="InterPro" id="IPR036864">
    <property type="entry name" value="Zn2-C6_fun-type_DNA-bd_sf"/>
</dbReference>
<dbReference type="Gene3D" id="4.10.240.10">
    <property type="entry name" value="Zn(2)-C6 fungal-type DNA-binding domain"/>
    <property type="match status" value="1"/>
</dbReference>
<dbReference type="OrthoDB" id="435881at2759"/>
<feature type="region of interest" description="Disordered" evidence="4">
    <location>
        <begin position="89"/>
        <end position="121"/>
    </location>
</feature>
<sequence length="753" mass="83625">MPDSMVNLVEAPSSIWNCLSCRRRKVRCDRRSPCTQCAKTGIDCAFPSSGRLPTRRDELAAGSGPSRDRKQADLLARLKRLEGVLRDLGVEPDGSVGSGSVAGGSSSARTTASQGNDDDDHLLVRNLGSMVVSKDETVYLPSRFWQHITEEVANLRQSFELDEQFPFGGPEEEAPFSSSLPWAPISPQAASQFNPDDYQPLPSQMAFIWQTYCENVDHAVKILHRGSMEKVIRDCKGRFSSLPNSMQALLFAISLASISSMSEQDVQDNFRDSRTALIGRLSTGAEACLSKADVLNTTDIRLLQALVLYVEAKSQEGANRGLWCLMGMVVRIAMLMGLHRDGSLFNNIAPFDVEMRRRLWWHVCFMDCRSEEAQNTCTQMSVFAIRHDTEAPTNVDDKDLDPQMDTLPVSREGITDASLAIVRYQLWHLSKSVKHTSKQSSQPEQTTQMPTAGSPPQPLPEPDSLVASRAKIEDMFFRHARQDNPRHVFLADVIRHALAVFELHFHLIQAPPTRTPPTDAICPGMNRVFLLAIAVIELSHSLDTSPETGGWYWALRPPVPWRTISALLVHSNKRPWAPTCERAWNCVTSYMASSPTFRASCKKDVLWVPVRKLLGEAAAHRASENQRIQNNPEITRRLRMLESTEPPTSDWLKSPCTRSTFDLDQAERRLSLEMQVSAGHVSPAPPLSANGNPFLLSAPFSDQAPLSTIADFGAEHGDANVIPVDLGWEELLPEGAFPDSVEAWDAWDTMMAG</sequence>